<dbReference type="GO" id="GO:0005992">
    <property type="term" value="P:trehalose biosynthetic process"/>
    <property type="evidence" value="ECO:0007669"/>
    <property type="project" value="InterPro"/>
</dbReference>
<evidence type="ECO:0000313" key="3">
    <source>
        <dbReference type="Proteomes" id="UP000008783"/>
    </source>
</evidence>
<dbReference type="GeneID" id="10530884"/>
<dbReference type="EMBL" id="DS178271">
    <property type="protein sequence ID" value="EFP79063.1"/>
    <property type="molecule type" value="Genomic_DNA"/>
</dbReference>
<dbReference type="InterPro" id="IPR003337">
    <property type="entry name" value="Trehalose_PPase"/>
</dbReference>
<sequence>MFYTIIGITLLFLNQCQTMFLNEGKDSAHTGDSTKSLGYKSELFSINPKSISKVPKLGKKEAEGICQDYTQAEKSFFFIGADGAIKPPDGENSVKHKQRVMKVLTELAAKLNNQVWLVTSKEVSELETTYGKIPELNLAGKKGAELSASNNF</sequence>
<protein>
    <submittedName>
        <fullName evidence="2">Uncharacterized protein</fullName>
    </submittedName>
</protein>
<organism evidence="2 3">
    <name type="scientific">Puccinia graminis f. sp. tritici (strain CRL 75-36-700-3 / race SCCL)</name>
    <name type="common">Black stem rust fungus</name>
    <dbReference type="NCBI Taxonomy" id="418459"/>
    <lineage>
        <taxon>Eukaryota</taxon>
        <taxon>Fungi</taxon>
        <taxon>Dikarya</taxon>
        <taxon>Basidiomycota</taxon>
        <taxon>Pucciniomycotina</taxon>
        <taxon>Pucciniomycetes</taxon>
        <taxon>Pucciniales</taxon>
        <taxon>Pucciniaceae</taxon>
        <taxon>Puccinia</taxon>
    </lineage>
</organism>
<dbReference type="AlphaFoldDB" id="E3K3K6"/>
<dbReference type="OrthoDB" id="2499136at2759"/>
<evidence type="ECO:0000313" key="2">
    <source>
        <dbReference type="EMBL" id="EFP79063.1"/>
    </source>
</evidence>
<dbReference type="HOGENOM" id="CLU_144969_0_0_1"/>
<name>E3K3K6_PUCGT</name>
<feature type="chain" id="PRO_5003171738" evidence="1">
    <location>
        <begin position="19"/>
        <end position="152"/>
    </location>
</feature>
<reference key="1">
    <citation type="submission" date="2007-01" db="EMBL/GenBank/DDBJ databases">
        <title>The Genome Sequence of Puccinia graminis f. sp. tritici Strain CRL 75-36-700-3.</title>
        <authorList>
            <consortium name="The Broad Institute Genome Sequencing Platform"/>
            <person name="Birren B."/>
            <person name="Lander E."/>
            <person name="Galagan J."/>
            <person name="Nusbaum C."/>
            <person name="Devon K."/>
            <person name="Cuomo C."/>
            <person name="Jaffe D."/>
            <person name="Butler J."/>
            <person name="Alvarez P."/>
            <person name="Gnerre S."/>
            <person name="Grabherr M."/>
            <person name="Mauceli E."/>
            <person name="Brockman W."/>
            <person name="Young S."/>
            <person name="LaButti K."/>
            <person name="Sykes S."/>
            <person name="DeCaprio D."/>
            <person name="Crawford M."/>
            <person name="Koehrsen M."/>
            <person name="Engels R."/>
            <person name="Montgomery P."/>
            <person name="Pearson M."/>
            <person name="Howarth C."/>
            <person name="Larson L."/>
            <person name="White J."/>
            <person name="Zeng Q."/>
            <person name="Kodira C."/>
            <person name="Yandava C."/>
            <person name="Alvarado L."/>
            <person name="O'Leary S."/>
            <person name="Szabo L."/>
            <person name="Dean R."/>
            <person name="Schein J."/>
        </authorList>
    </citation>
    <scope>NUCLEOTIDE SEQUENCE</scope>
    <source>
        <strain>CRL 75-36-700-3</strain>
    </source>
</reference>
<proteinExistence type="predicted"/>
<feature type="signal peptide" evidence="1">
    <location>
        <begin position="1"/>
        <end position="18"/>
    </location>
</feature>
<keyword evidence="3" id="KW-1185">Reference proteome</keyword>
<evidence type="ECO:0000256" key="1">
    <source>
        <dbReference type="SAM" id="SignalP"/>
    </source>
</evidence>
<reference evidence="3" key="2">
    <citation type="journal article" date="2011" name="Proc. Natl. Acad. Sci. U.S.A.">
        <title>Obligate biotrophy features unraveled by the genomic analysis of rust fungi.</title>
        <authorList>
            <person name="Duplessis S."/>
            <person name="Cuomo C.A."/>
            <person name="Lin Y.-C."/>
            <person name="Aerts A."/>
            <person name="Tisserant E."/>
            <person name="Veneault-Fourrey C."/>
            <person name="Joly D.L."/>
            <person name="Hacquard S."/>
            <person name="Amselem J."/>
            <person name="Cantarel B.L."/>
            <person name="Chiu R."/>
            <person name="Coutinho P.M."/>
            <person name="Feau N."/>
            <person name="Field M."/>
            <person name="Frey P."/>
            <person name="Gelhaye E."/>
            <person name="Goldberg J."/>
            <person name="Grabherr M.G."/>
            <person name="Kodira C.D."/>
            <person name="Kohler A."/>
            <person name="Kuees U."/>
            <person name="Lindquist E.A."/>
            <person name="Lucas S.M."/>
            <person name="Mago R."/>
            <person name="Mauceli E."/>
            <person name="Morin E."/>
            <person name="Murat C."/>
            <person name="Pangilinan J.L."/>
            <person name="Park R."/>
            <person name="Pearson M."/>
            <person name="Quesneville H."/>
            <person name="Rouhier N."/>
            <person name="Sakthikumar S."/>
            <person name="Salamov A.A."/>
            <person name="Schmutz J."/>
            <person name="Selles B."/>
            <person name="Shapiro H."/>
            <person name="Tanguay P."/>
            <person name="Tuskan G.A."/>
            <person name="Henrissat B."/>
            <person name="Van de Peer Y."/>
            <person name="Rouze P."/>
            <person name="Ellis J.G."/>
            <person name="Dodds P.N."/>
            <person name="Schein J.E."/>
            <person name="Zhong S."/>
            <person name="Hamelin R.C."/>
            <person name="Grigoriev I.V."/>
            <person name="Szabo L.J."/>
            <person name="Martin F."/>
        </authorList>
    </citation>
    <scope>NUCLEOTIDE SEQUENCE [LARGE SCALE GENOMIC DNA]</scope>
    <source>
        <strain evidence="3">CRL 75-36-700-3 / race SCCL</strain>
    </source>
</reference>
<keyword evidence="1" id="KW-0732">Signal</keyword>
<dbReference type="InParanoid" id="E3K3K6"/>
<dbReference type="RefSeq" id="XP_003323482.1">
    <property type="nucleotide sequence ID" value="XM_003323434.1"/>
</dbReference>
<dbReference type="Pfam" id="PF02358">
    <property type="entry name" value="Trehalose_PPase"/>
    <property type="match status" value="1"/>
</dbReference>
<dbReference type="VEuPathDB" id="FungiDB:PGTG_05019"/>
<dbReference type="KEGG" id="pgr:PGTG_05019"/>
<gene>
    <name evidence="2" type="ORF">PGTG_05019</name>
</gene>
<dbReference type="Proteomes" id="UP000008783">
    <property type="component" value="Unassembled WGS sequence"/>
</dbReference>
<accession>E3K3K6</accession>